<dbReference type="InterPro" id="IPR013740">
    <property type="entry name" value="Redoxin"/>
</dbReference>
<keyword evidence="7" id="KW-1185">Reference proteome</keyword>
<dbReference type="NCBIfam" id="NF001808">
    <property type="entry name" value="PRK00522.1"/>
    <property type="match status" value="1"/>
</dbReference>
<dbReference type="PANTHER" id="PTHR43110:SF1">
    <property type="entry name" value="THIOL PEROXIDASE"/>
    <property type="match status" value="1"/>
</dbReference>
<evidence type="ECO:0000259" key="5">
    <source>
        <dbReference type="PROSITE" id="PS51352"/>
    </source>
</evidence>
<dbReference type="PROSITE" id="PS51352">
    <property type="entry name" value="THIOREDOXIN_2"/>
    <property type="match status" value="1"/>
</dbReference>
<accession>A0A2U1E2Z6</accession>
<evidence type="ECO:0000313" key="7">
    <source>
        <dbReference type="Proteomes" id="UP000245793"/>
    </source>
</evidence>
<protein>
    <submittedName>
        <fullName evidence="6">Peroxiredoxin</fullName>
    </submittedName>
</protein>
<dbReference type="CDD" id="cd03014">
    <property type="entry name" value="PRX_Atyp2cys"/>
    <property type="match status" value="1"/>
</dbReference>
<evidence type="ECO:0000256" key="2">
    <source>
        <dbReference type="ARBA" id="ARBA00022862"/>
    </source>
</evidence>
<keyword evidence="1" id="KW-0560">Oxidoreductase</keyword>
<dbReference type="Proteomes" id="UP000245793">
    <property type="component" value="Unassembled WGS sequence"/>
</dbReference>
<dbReference type="RefSeq" id="WP_116480114.1">
    <property type="nucleotide sequence ID" value="NZ_JBKYKF010000010.1"/>
</dbReference>
<keyword evidence="3" id="KW-1015">Disulfide bond</keyword>
<dbReference type="GO" id="GO:0008379">
    <property type="term" value="F:thioredoxin peroxidase activity"/>
    <property type="evidence" value="ECO:0007669"/>
    <property type="project" value="InterPro"/>
</dbReference>
<feature type="domain" description="Thioredoxin" evidence="5">
    <location>
        <begin position="22"/>
        <end position="168"/>
    </location>
</feature>
<dbReference type="InterPro" id="IPR002065">
    <property type="entry name" value="TPX"/>
</dbReference>
<keyword evidence="4" id="KW-0676">Redox-active center</keyword>
<gene>
    <name evidence="6" type="ORF">C7381_10525</name>
</gene>
<evidence type="ECO:0000256" key="1">
    <source>
        <dbReference type="ARBA" id="ARBA00022559"/>
    </source>
</evidence>
<keyword evidence="1" id="KW-0575">Peroxidase</keyword>
<organism evidence="6 7">
    <name type="scientific">Ezakiella coagulans</name>
    <dbReference type="NCBI Taxonomy" id="46507"/>
    <lineage>
        <taxon>Bacteria</taxon>
        <taxon>Bacillati</taxon>
        <taxon>Bacillota</taxon>
        <taxon>Tissierellia</taxon>
        <taxon>Ezakiella</taxon>
    </lineage>
</organism>
<dbReference type="InterPro" id="IPR013766">
    <property type="entry name" value="Thioredoxin_domain"/>
</dbReference>
<dbReference type="InterPro" id="IPR036249">
    <property type="entry name" value="Thioredoxin-like_sf"/>
</dbReference>
<evidence type="ECO:0000256" key="4">
    <source>
        <dbReference type="ARBA" id="ARBA00023284"/>
    </source>
</evidence>
<name>A0A2U1E2Z6_9FIRM</name>
<dbReference type="InterPro" id="IPR050455">
    <property type="entry name" value="Tpx_Peroxidase_subfamily"/>
</dbReference>
<reference evidence="6 7" key="1">
    <citation type="submission" date="2018-04" db="EMBL/GenBank/DDBJ databases">
        <title>Genomic Encyclopedia of Type Strains, Phase IV (KMG-IV): sequencing the most valuable type-strain genomes for metagenomic binning, comparative biology and taxonomic classification.</title>
        <authorList>
            <person name="Goeker M."/>
        </authorList>
    </citation>
    <scope>NUCLEOTIDE SEQUENCE [LARGE SCALE GENOMIC DNA]</scope>
    <source>
        <strain evidence="6 7">DSM 20705</strain>
    </source>
</reference>
<dbReference type="EMBL" id="QEKV01000005">
    <property type="protein sequence ID" value="PVY94323.1"/>
    <property type="molecule type" value="Genomic_DNA"/>
</dbReference>
<evidence type="ECO:0000313" key="6">
    <source>
        <dbReference type="EMBL" id="PVY94323.1"/>
    </source>
</evidence>
<comment type="caution">
    <text evidence="6">The sequence shown here is derived from an EMBL/GenBank/DDBJ whole genome shotgun (WGS) entry which is preliminary data.</text>
</comment>
<dbReference type="Gene3D" id="3.40.30.10">
    <property type="entry name" value="Glutaredoxin"/>
    <property type="match status" value="1"/>
</dbReference>
<dbReference type="PANTHER" id="PTHR43110">
    <property type="entry name" value="THIOL PEROXIDASE"/>
    <property type="match status" value="1"/>
</dbReference>
<dbReference type="SUPFAM" id="SSF52833">
    <property type="entry name" value="Thioredoxin-like"/>
    <property type="match status" value="1"/>
</dbReference>
<evidence type="ECO:0000256" key="3">
    <source>
        <dbReference type="ARBA" id="ARBA00023157"/>
    </source>
</evidence>
<sequence>MEERKGAITFMKNPMTLIGPEVKVGDKAKDFEATKKDLSDFCLCELKGKTVVISVVPSIDTPVCEEQTKIFNKEASEFKDVVILTISCDLPFAQANFCAAKGIDNLIMLSDYKAHDFGTKYGFLIKELMLLARGVVIIDKEGVVKYVEYVPEATNLPDFDKALEALKSL</sequence>
<dbReference type="AlphaFoldDB" id="A0A2U1E2Z6"/>
<dbReference type="Pfam" id="PF08534">
    <property type="entry name" value="Redoxin"/>
    <property type="match status" value="1"/>
</dbReference>
<keyword evidence="2" id="KW-0049">Antioxidant</keyword>
<proteinExistence type="predicted"/>